<dbReference type="PANTHER" id="PTHR30592">
    <property type="entry name" value="FORMATE DEHYDROGENASE"/>
    <property type="match status" value="1"/>
</dbReference>
<dbReference type="KEGG" id="gau:GAU_2386"/>
<protein>
    <recommendedName>
        <fullName evidence="3">Sulfur carrier protein FdhD</fullName>
    </recommendedName>
</protein>
<dbReference type="EMBL" id="AP009153">
    <property type="protein sequence ID" value="BAH39428.1"/>
    <property type="molecule type" value="Genomic_DNA"/>
</dbReference>
<name>C1AB22_GEMAT</name>
<feature type="active site" description="Cysteine persulfide intermediate" evidence="3">
    <location>
        <position position="116"/>
    </location>
</feature>
<dbReference type="Gene3D" id="3.10.20.10">
    <property type="match status" value="1"/>
</dbReference>
<evidence type="ECO:0000256" key="2">
    <source>
        <dbReference type="ARBA" id="ARBA00023150"/>
    </source>
</evidence>
<evidence type="ECO:0000256" key="1">
    <source>
        <dbReference type="ARBA" id="ARBA00022490"/>
    </source>
</evidence>
<dbReference type="Pfam" id="PF02634">
    <property type="entry name" value="FdhD-NarQ"/>
    <property type="match status" value="1"/>
</dbReference>
<comment type="subcellular location">
    <subcellularLocation>
        <location evidence="3">Cytoplasm</location>
    </subcellularLocation>
</comment>
<dbReference type="AlphaFoldDB" id="C1AB22"/>
<dbReference type="HAMAP" id="MF_00187">
    <property type="entry name" value="FdhD"/>
    <property type="match status" value="1"/>
</dbReference>
<dbReference type="HOGENOM" id="CLU_056887_2_0_0"/>
<dbReference type="Gene3D" id="3.40.140.10">
    <property type="entry name" value="Cytidine Deaminase, domain 2"/>
    <property type="match status" value="1"/>
</dbReference>
<evidence type="ECO:0000313" key="5">
    <source>
        <dbReference type="Proteomes" id="UP000002209"/>
    </source>
</evidence>
<evidence type="ECO:0000313" key="4">
    <source>
        <dbReference type="EMBL" id="BAH39428.1"/>
    </source>
</evidence>
<reference evidence="5" key="1">
    <citation type="submission" date="2006-03" db="EMBL/GenBank/DDBJ databases">
        <title>Complete genome sequence of Gemmatimonas aurantiaca T-27 that represents a novel phylum Gemmatimonadetes.</title>
        <authorList>
            <person name="Takasaki K."/>
            <person name="Ichikawa N."/>
            <person name="Miura H."/>
            <person name="Matsushita S."/>
            <person name="Watanabe Y."/>
            <person name="Oguchi A."/>
            <person name="Ankai A."/>
            <person name="Yashiro I."/>
            <person name="Takahashi M."/>
            <person name="Terui Y."/>
            <person name="Fukui S."/>
            <person name="Yokoyama H."/>
            <person name="Tanikawa S."/>
            <person name="Hanada S."/>
            <person name="Kamagata Y."/>
            <person name="Fujita N."/>
        </authorList>
    </citation>
    <scope>NUCLEOTIDE SEQUENCE [LARGE SCALE GENOMIC DNA]</scope>
    <source>
        <strain evidence="5">T-27 / DSM 14586 / JCM 11422 / NBRC 100505</strain>
    </source>
</reference>
<gene>
    <name evidence="3" type="primary">fdhD</name>
    <name evidence="4" type="ordered locus">GAU_2386</name>
</gene>
<keyword evidence="2 3" id="KW-0501">Molybdenum cofactor biosynthesis</keyword>
<organism evidence="4 5">
    <name type="scientific">Gemmatimonas aurantiaca (strain DSM 14586 / JCM 11422 / NBRC 100505 / T-27)</name>
    <dbReference type="NCBI Taxonomy" id="379066"/>
    <lineage>
        <taxon>Bacteria</taxon>
        <taxon>Pseudomonadati</taxon>
        <taxon>Gemmatimonadota</taxon>
        <taxon>Gemmatimonadia</taxon>
        <taxon>Gemmatimonadales</taxon>
        <taxon>Gemmatimonadaceae</taxon>
        <taxon>Gemmatimonas</taxon>
    </lineage>
</organism>
<dbReference type="STRING" id="379066.GAU_2386"/>
<dbReference type="NCBIfam" id="TIGR00129">
    <property type="entry name" value="fdhD_narQ"/>
    <property type="match status" value="1"/>
</dbReference>
<accession>C1AB22</accession>
<dbReference type="Proteomes" id="UP000002209">
    <property type="component" value="Chromosome"/>
</dbReference>
<keyword evidence="5" id="KW-1185">Reference proteome</keyword>
<dbReference type="PANTHER" id="PTHR30592:SF1">
    <property type="entry name" value="SULFUR CARRIER PROTEIN FDHD"/>
    <property type="match status" value="1"/>
</dbReference>
<dbReference type="InterPro" id="IPR003786">
    <property type="entry name" value="FdhD"/>
</dbReference>
<comment type="function">
    <text evidence="3">Required for formate dehydrogenase (FDH) activity. Acts as a sulfur carrier protein that transfers sulfur from IscS to the molybdenum cofactor prior to its insertion into FDH.</text>
</comment>
<dbReference type="eggNOG" id="COG1526">
    <property type="taxonomic scope" value="Bacteria"/>
</dbReference>
<dbReference type="InterPro" id="IPR016193">
    <property type="entry name" value="Cytidine_deaminase-like"/>
</dbReference>
<dbReference type="GO" id="GO:0006777">
    <property type="term" value="P:Mo-molybdopterin cofactor biosynthetic process"/>
    <property type="evidence" value="ECO:0007669"/>
    <property type="project" value="UniProtKB-UniRule"/>
</dbReference>
<evidence type="ECO:0000256" key="3">
    <source>
        <dbReference type="HAMAP-Rule" id="MF_00187"/>
    </source>
</evidence>
<comment type="caution">
    <text evidence="3">Lacks conserved residue(s) required for the propagation of feature annotation.</text>
</comment>
<dbReference type="GO" id="GO:0097163">
    <property type="term" value="F:sulfur carrier activity"/>
    <property type="evidence" value="ECO:0007669"/>
    <property type="project" value="UniProtKB-UniRule"/>
</dbReference>
<sequence>MTDSEAATAGVMSRAIVRSGPSGSMVAGAWAIAVEAPVAITINDTPWTVMLATPADLEDLAIGLAITERVVSHATAIADVRISEALGEYTVQLSADSALVDTNALRARSLLGNTACGLCGIETLAALHSRHTERHITEPVDDEAIRRAAGTLAAHQPLNATTRSVHAAAWCTMQGDIVLAREDVGRHNALDKLVGAVRRSGTPVTPGFVLMSSRCSYELVYKAIALDAQLLATVSAPTTMALQWAEQLGLPLVSTMGRGDVLEIIRFPESGERGNMSHAQEPVMHHV</sequence>
<comment type="similarity">
    <text evidence="3">Belongs to the FdhD family.</text>
</comment>
<keyword evidence="1 3" id="KW-0963">Cytoplasm</keyword>
<dbReference type="SUPFAM" id="SSF53927">
    <property type="entry name" value="Cytidine deaminase-like"/>
    <property type="match status" value="1"/>
</dbReference>
<dbReference type="GO" id="GO:0016783">
    <property type="term" value="F:sulfurtransferase activity"/>
    <property type="evidence" value="ECO:0007669"/>
    <property type="project" value="InterPro"/>
</dbReference>
<proteinExistence type="inferred from homology"/>
<dbReference type="GO" id="GO:0005737">
    <property type="term" value="C:cytoplasm"/>
    <property type="evidence" value="ECO:0007669"/>
    <property type="project" value="UniProtKB-SubCell"/>
</dbReference>